<dbReference type="Pfam" id="PF01476">
    <property type="entry name" value="LysM"/>
    <property type="match status" value="2"/>
</dbReference>
<dbReference type="Gene3D" id="1.25.40.10">
    <property type="entry name" value="Tetratricopeptide repeat domain"/>
    <property type="match status" value="1"/>
</dbReference>
<name>A0A8B3FLD4_9ACTN</name>
<dbReference type="InterPro" id="IPR005158">
    <property type="entry name" value="BTAD"/>
</dbReference>
<dbReference type="InterPro" id="IPR018392">
    <property type="entry name" value="LysM"/>
</dbReference>
<evidence type="ECO:0000256" key="2">
    <source>
        <dbReference type="SAM" id="Phobius"/>
    </source>
</evidence>
<feature type="transmembrane region" description="Helical" evidence="2">
    <location>
        <begin position="50"/>
        <end position="72"/>
    </location>
</feature>
<dbReference type="SUPFAM" id="SSF54106">
    <property type="entry name" value="LysM domain"/>
    <property type="match status" value="1"/>
</dbReference>
<comment type="caution">
    <text evidence="4">The sequence shown here is derived from an EMBL/GenBank/DDBJ whole genome shotgun (WGS) entry which is preliminary data.</text>
</comment>
<feature type="compositionally biased region" description="Basic and acidic residues" evidence="1">
    <location>
        <begin position="346"/>
        <end position="366"/>
    </location>
</feature>
<organism evidence="4 5">
    <name type="scientific">Propionibacterium australiense</name>
    <dbReference type="NCBI Taxonomy" id="119981"/>
    <lineage>
        <taxon>Bacteria</taxon>
        <taxon>Bacillati</taxon>
        <taxon>Actinomycetota</taxon>
        <taxon>Actinomycetes</taxon>
        <taxon>Propionibacteriales</taxon>
        <taxon>Propionibacteriaceae</taxon>
        <taxon>Propionibacterium</taxon>
    </lineage>
</organism>
<dbReference type="RefSeq" id="WP_121588226.1">
    <property type="nucleotide sequence ID" value="NZ_RCIW01000013.1"/>
</dbReference>
<dbReference type="PANTHER" id="PTHR34700">
    <property type="entry name" value="POTASSIUM BINDING PROTEIN KBP"/>
    <property type="match status" value="1"/>
</dbReference>
<feature type="region of interest" description="Disordered" evidence="1">
    <location>
        <begin position="191"/>
        <end position="250"/>
    </location>
</feature>
<dbReference type="InterPro" id="IPR011990">
    <property type="entry name" value="TPR-like_helical_dom_sf"/>
</dbReference>
<feature type="compositionally biased region" description="Polar residues" evidence="1">
    <location>
        <begin position="302"/>
        <end position="311"/>
    </location>
</feature>
<keyword evidence="2" id="KW-0812">Transmembrane</keyword>
<dbReference type="Pfam" id="PF03704">
    <property type="entry name" value="BTAD"/>
    <property type="match status" value="1"/>
</dbReference>
<evidence type="ECO:0000256" key="1">
    <source>
        <dbReference type="SAM" id="MobiDB-lite"/>
    </source>
</evidence>
<accession>A0A8B3FLD4</accession>
<dbReference type="SMART" id="SM01043">
    <property type="entry name" value="BTAD"/>
    <property type="match status" value="1"/>
</dbReference>
<dbReference type="PANTHER" id="PTHR34700:SF4">
    <property type="entry name" value="PHAGE-LIKE ELEMENT PBSX PROTEIN XKDP"/>
    <property type="match status" value="1"/>
</dbReference>
<evidence type="ECO:0000313" key="4">
    <source>
        <dbReference type="EMBL" id="RLP08576.1"/>
    </source>
</evidence>
<feature type="compositionally biased region" description="Low complexity" evidence="1">
    <location>
        <begin position="324"/>
        <end position="340"/>
    </location>
</feature>
<dbReference type="SUPFAM" id="SSF48452">
    <property type="entry name" value="TPR-like"/>
    <property type="match status" value="1"/>
</dbReference>
<dbReference type="CDD" id="cd00118">
    <property type="entry name" value="LysM"/>
    <property type="match status" value="2"/>
</dbReference>
<evidence type="ECO:0000259" key="3">
    <source>
        <dbReference type="PROSITE" id="PS51782"/>
    </source>
</evidence>
<dbReference type="InterPro" id="IPR052196">
    <property type="entry name" value="Bact_Kbp"/>
</dbReference>
<keyword evidence="2" id="KW-0472">Membrane</keyword>
<feature type="compositionally biased region" description="Pro residues" evidence="1">
    <location>
        <begin position="738"/>
        <end position="750"/>
    </location>
</feature>
<dbReference type="EMBL" id="RCIW01000013">
    <property type="protein sequence ID" value="RLP08576.1"/>
    <property type="molecule type" value="Genomic_DNA"/>
</dbReference>
<protein>
    <submittedName>
        <fullName evidence="4">LysM peptidoglycan-binding domain-containing protein</fullName>
    </submittedName>
</protein>
<dbReference type="OrthoDB" id="8444614at2"/>
<sequence>MRRILARAAAVLALLALVPGGAWALARWGRLDLLGRVRWGQLFSRPDDGSLVLVALTVLGWLAWLLLVASLVCETIGAITHGAVHPELPGARLFAPLAAALVASVTGLVALQQPAPDEPCQAPPVVSPLDGAAAEPPPTGNGAPGGASAPSTRELVQHTVADGDDLWSLAERYYGSGEDWRRIVEANPGTVLSPLDRLRPGTMLQIPGPAGEPGQDAPAPGAERADDGPRQGRPLSHRVDDPVAVPGRTNAVQVDEGDSMWAIAREELGDGAQWPRIAELNRAAVSDPALIRPGQVLAVPAQQDSGETTTAGEPARENPPTSQAGRAPAPADTGAPGGAAADDETRDGATADEPAREDPPASRAEHAPAGTGAPGRTAAGDEARDGAAAPGAGTGGERAGTGEEEPGDGGAGQDDQARPLADERELSEHLLRTIGPIGATTAAVVVAALAARRRWQLNARPVGRRRPPIGARGRRVETALAAVATRARPEHAPGTGAGSHAGRGLADRTQPRRGGSVPVRLGSSAAGPVRVDLLARGVLTVDTLQPELSAGLQAALAIQLSDESGPAVQVRTGPGCAWLGRLDSPRIRTSPDGAHLRRELARLVAERSAALSGGRTAAELRQDPRLGEAWEPVVLLLDEPCEFTADELTRIGVCAVAPPAPGERAALELSEQRACLDGHEFEPELVMAPARRGIEELLDAADSTDFTKAWWWTTDTDLPDDIVPLRRGTDPAPSQEPTVPPANPTAPAPSTPFLRLLGPVELLGTQGPRPARAVRQCQEYCAWILMHPAGTAAQMTRELLVADTTRRSNMSRLRAWLGTDEDGEPYLPDAYSGRIRMHPQVTSDWEQLQLLITPGVNRVSDAALEQGLALVRGAPLADAAPGEWAWAEQERSDMISTIRDIGVELGGRRLGRGEYEQAGRAVGTALAAAPGDERLLQVLLRAEHLAGNRPEVERLVLQITRSARENGTDLTAETVTLLQEVMEGRRRARLA</sequence>
<dbReference type="Proteomes" id="UP000279336">
    <property type="component" value="Unassembled WGS sequence"/>
</dbReference>
<feature type="region of interest" description="Disordered" evidence="1">
    <location>
        <begin position="721"/>
        <end position="751"/>
    </location>
</feature>
<feature type="region of interest" description="Disordered" evidence="1">
    <location>
        <begin position="485"/>
        <end position="522"/>
    </location>
</feature>
<evidence type="ECO:0000313" key="5">
    <source>
        <dbReference type="Proteomes" id="UP000279336"/>
    </source>
</evidence>
<feature type="domain" description="LysM" evidence="3">
    <location>
        <begin position="156"/>
        <end position="206"/>
    </location>
</feature>
<feature type="transmembrane region" description="Helical" evidence="2">
    <location>
        <begin position="93"/>
        <end position="111"/>
    </location>
</feature>
<keyword evidence="2" id="KW-1133">Transmembrane helix</keyword>
<dbReference type="PROSITE" id="PS51782">
    <property type="entry name" value="LYSM"/>
    <property type="match status" value="2"/>
</dbReference>
<dbReference type="AlphaFoldDB" id="A0A8B3FLD4"/>
<dbReference type="InterPro" id="IPR036779">
    <property type="entry name" value="LysM_dom_sf"/>
</dbReference>
<feature type="domain" description="LysM" evidence="3">
    <location>
        <begin position="250"/>
        <end position="299"/>
    </location>
</feature>
<proteinExistence type="predicted"/>
<dbReference type="Gene3D" id="3.10.350.10">
    <property type="entry name" value="LysM domain"/>
    <property type="match status" value="2"/>
</dbReference>
<feature type="region of interest" description="Disordered" evidence="1">
    <location>
        <begin position="116"/>
        <end position="151"/>
    </location>
</feature>
<feature type="region of interest" description="Disordered" evidence="1">
    <location>
        <begin position="300"/>
        <end position="420"/>
    </location>
</feature>
<reference evidence="4 5" key="1">
    <citation type="submission" date="2018-10" db="EMBL/GenBank/DDBJ databases">
        <title>Propionibacterium australiense Genome Sequencing and Assembly.</title>
        <authorList>
            <person name="Bernier A.-M."/>
            <person name="Bernard K."/>
        </authorList>
    </citation>
    <scope>NUCLEOTIDE SEQUENCE [LARGE SCALE GENOMIC DNA]</scope>
    <source>
        <strain evidence="4 5">NML98A078</strain>
    </source>
</reference>
<feature type="compositionally biased region" description="Low complexity" evidence="1">
    <location>
        <begin position="367"/>
        <end position="378"/>
    </location>
</feature>
<gene>
    <name evidence="4" type="ORF">D7U36_09020</name>
</gene>
<dbReference type="SMART" id="SM00257">
    <property type="entry name" value="LysM"/>
    <property type="match status" value="2"/>
</dbReference>